<protein>
    <submittedName>
        <fullName evidence="1">Uncharacterized protein</fullName>
    </submittedName>
</protein>
<evidence type="ECO:0000313" key="1">
    <source>
        <dbReference type="EMBL" id="TMS36057.1"/>
    </source>
</evidence>
<evidence type="ECO:0000313" key="2">
    <source>
        <dbReference type="Proteomes" id="UP000298663"/>
    </source>
</evidence>
<keyword evidence="2" id="KW-1185">Reference proteome</keyword>
<reference evidence="1 2" key="1">
    <citation type="journal article" date="2015" name="Genome Biol.">
        <title>Comparative genomics of Steinernema reveals deeply conserved gene regulatory networks.</title>
        <authorList>
            <person name="Dillman A.R."/>
            <person name="Macchietto M."/>
            <person name="Porter C.F."/>
            <person name="Rogers A."/>
            <person name="Williams B."/>
            <person name="Antoshechkin I."/>
            <person name="Lee M.M."/>
            <person name="Goodwin Z."/>
            <person name="Lu X."/>
            <person name="Lewis E.E."/>
            <person name="Goodrich-Blair H."/>
            <person name="Stock S.P."/>
            <person name="Adams B.J."/>
            <person name="Sternberg P.W."/>
            <person name="Mortazavi A."/>
        </authorList>
    </citation>
    <scope>NUCLEOTIDE SEQUENCE [LARGE SCALE GENOMIC DNA]</scope>
    <source>
        <strain evidence="1 2">ALL</strain>
    </source>
</reference>
<accession>A0A4U8UV40</accession>
<dbReference type="AlphaFoldDB" id="A0A4U8UV40"/>
<organism evidence="1 2">
    <name type="scientific">Steinernema carpocapsae</name>
    <name type="common">Entomopathogenic nematode</name>
    <dbReference type="NCBI Taxonomy" id="34508"/>
    <lineage>
        <taxon>Eukaryota</taxon>
        <taxon>Metazoa</taxon>
        <taxon>Ecdysozoa</taxon>
        <taxon>Nematoda</taxon>
        <taxon>Chromadorea</taxon>
        <taxon>Rhabditida</taxon>
        <taxon>Tylenchina</taxon>
        <taxon>Panagrolaimomorpha</taxon>
        <taxon>Strongyloidoidea</taxon>
        <taxon>Steinernematidae</taxon>
        <taxon>Steinernema</taxon>
    </lineage>
</organism>
<dbReference type="Proteomes" id="UP000298663">
    <property type="component" value="Chromosome X"/>
</dbReference>
<gene>
    <name evidence="1" type="ORF">L596_003320</name>
</gene>
<dbReference type="EMBL" id="CM016762">
    <property type="protein sequence ID" value="TMS36057.1"/>
    <property type="molecule type" value="Genomic_DNA"/>
</dbReference>
<proteinExistence type="predicted"/>
<dbReference type="EMBL" id="AZBU02000001">
    <property type="protein sequence ID" value="TMS36057.1"/>
    <property type="molecule type" value="Genomic_DNA"/>
</dbReference>
<comment type="caution">
    <text evidence="1">The sequence shown here is derived from an EMBL/GenBank/DDBJ whole genome shotgun (WGS) entry which is preliminary data.</text>
</comment>
<reference evidence="1 2" key="2">
    <citation type="journal article" date="2019" name="G3 (Bethesda)">
        <title>Hybrid Assembly of the Genome of the Entomopathogenic Nematode Steinernema carpocapsae Identifies the X-Chromosome.</title>
        <authorList>
            <person name="Serra L."/>
            <person name="Macchietto M."/>
            <person name="Macias-Munoz A."/>
            <person name="McGill C.J."/>
            <person name="Rodriguez I.M."/>
            <person name="Rodriguez B."/>
            <person name="Murad R."/>
            <person name="Mortazavi A."/>
        </authorList>
    </citation>
    <scope>NUCLEOTIDE SEQUENCE [LARGE SCALE GENOMIC DNA]</scope>
    <source>
        <strain evidence="1 2">ALL</strain>
    </source>
</reference>
<name>A0A4U8UV40_STECR</name>
<sequence length="66" mass="7339">MLFKLVLCGQNRMRGCLPAFGETAHLQLRTSGRSGHSAVPANERCVLNFLPLKFCTEKIKCSKTTK</sequence>